<keyword evidence="4" id="KW-0808">Transferase</keyword>
<protein>
    <submittedName>
        <fullName evidence="7">4-aminobutyrate--2-oxoglutarate transaminase</fullName>
    </submittedName>
</protein>
<evidence type="ECO:0000313" key="7">
    <source>
        <dbReference type="EMBL" id="AWB50370.1"/>
    </source>
</evidence>
<dbReference type="PANTHER" id="PTHR11986">
    <property type="entry name" value="AMINOTRANSFERASE CLASS III"/>
    <property type="match status" value="1"/>
</dbReference>
<dbReference type="NCBIfam" id="TIGR00700">
    <property type="entry name" value="GABAtrnsam"/>
    <property type="match status" value="1"/>
</dbReference>
<dbReference type="AlphaFoldDB" id="A0A2S0URH0"/>
<evidence type="ECO:0000256" key="3">
    <source>
        <dbReference type="ARBA" id="ARBA00022576"/>
    </source>
</evidence>
<proteinExistence type="inferred from homology"/>
<dbReference type="PROSITE" id="PS00600">
    <property type="entry name" value="AA_TRANSFER_CLASS_3"/>
    <property type="match status" value="1"/>
</dbReference>
<dbReference type="GO" id="GO:0034386">
    <property type="term" value="F:4-aminobutyrate:2-oxoglutarate transaminase activity"/>
    <property type="evidence" value="ECO:0007669"/>
    <property type="project" value="InterPro"/>
</dbReference>
<comment type="similarity">
    <text evidence="2 6">Belongs to the class-III pyridoxal-phosphate-dependent aminotransferase family.</text>
</comment>
<dbReference type="PANTHER" id="PTHR11986:SF58">
    <property type="entry name" value="LEUCINE_METHIONINE RACEMASE"/>
    <property type="match status" value="1"/>
</dbReference>
<dbReference type="InterPro" id="IPR004632">
    <property type="entry name" value="4NH2But_aminotransferase_bac"/>
</dbReference>
<dbReference type="InterPro" id="IPR049704">
    <property type="entry name" value="Aminotrans_3_PPA_site"/>
</dbReference>
<evidence type="ECO:0000313" key="8">
    <source>
        <dbReference type="Proteomes" id="UP000244496"/>
    </source>
</evidence>
<name>A0A2S0URH0_9RHOB</name>
<dbReference type="RefSeq" id="WP_108437180.1">
    <property type="nucleotide sequence ID" value="NZ_CP028918.1"/>
</dbReference>
<dbReference type="Proteomes" id="UP000244496">
    <property type="component" value="Chromosome"/>
</dbReference>
<gene>
    <name evidence="7" type="ORF">HYN69_11855</name>
</gene>
<evidence type="ECO:0000256" key="1">
    <source>
        <dbReference type="ARBA" id="ARBA00001933"/>
    </source>
</evidence>
<dbReference type="Gene3D" id="3.40.640.10">
    <property type="entry name" value="Type I PLP-dependent aspartate aminotransferase-like (Major domain)"/>
    <property type="match status" value="1"/>
</dbReference>
<dbReference type="InterPro" id="IPR015424">
    <property type="entry name" value="PyrdxlP-dep_Trfase"/>
</dbReference>
<dbReference type="CDD" id="cd00610">
    <property type="entry name" value="OAT_like"/>
    <property type="match status" value="1"/>
</dbReference>
<comment type="cofactor">
    <cofactor evidence="1">
        <name>pyridoxal 5'-phosphate</name>
        <dbReference type="ChEBI" id="CHEBI:597326"/>
    </cofactor>
</comment>
<dbReference type="InterPro" id="IPR015422">
    <property type="entry name" value="PyrdxlP-dep_Trfase_small"/>
</dbReference>
<dbReference type="KEGG" id="geh:HYN69_11855"/>
<dbReference type="GO" id="GO:0030170">
    <property type="term" value="F:pyridoxal phosphate binding"/>
    <property type="evidence" value="ECO:0007669"/>
    <property type="project" value="InterPro"/>
</dbReference>
<reference evidence="7 8" key="1">
    <citation type="submission" date="2018-04" db="EMBL/GenBank/DDBJ databases">
        <title>Genome sequencing of Gemmobacter.</title>
        <authorList>
            <person name="Yi H."/>
            <person name="Baek M.-G."/>
        </authorList>
    </citation>
    <scope>NUCLEOTIDE SEQUENCE [LARGE SCALE GENOMIC DNA]</scope>
    <source>
        <strain evidence="7 8">HYN0069</strain>
    </source>
</reference>
<organism evidence="7 8">
    <name type="scientific">Paragemmobacter aquarius</name>
    <dbReference type="NCBI Taxonomy" id="2169400"/>
    <lineage>
        <taxon>Bacteria</taxon>
        <taxon>Pseudomonadati</taxon>
        <taxon>Pseudomonadota</taxon>
        <taxon>Alphaproteobacteria</taxon>
        <taxon>Rhodobacterales</taxon>
        <taxon>Paracoccaceae</taxon>
        <taxon>Paragemmobacter</taxon>
    </lineage>
</organism>
<dbReference type="InterPro" id="IPR005814">
    <property type="entry name" value="Aminotrans_3"/>
</dbReference>
<dbReference type="Pfam" id="PF00202">
    <property type="entry name" value="Aminotran_3"/>
    <property type="match status" value="1"/>
</dbReference>
<accession>A0A2S0URH0</accession>
<dbReference type="Gene3D" id="3.90.1150.10">
    <property type="entry name" value="Aspartate Aminotransferase, domain 1"/>
    <property type="match status" value="1"/>
</dbReference>
<dbReference type="OrthoDB" id="9801834at2"/>
<evidence type="ECO:0000256" key="5">
    <source>
        <dbReference type="ARBA" id="ARBA00022898"/>
    </source>
</evidence>
<evidence type="ECO:0000256" key="6">
    <source>
        <dbReference type="RuleBase" id="RU003560"/>
    </source>
</evidence>
<dbReference type="FunFam" id="3.40.640.10:FF:000013">
    <property type="entry name" value="4-aminobutyrate aminotransferase"/>
    <property type="match status" value="1"/>
</dbReference>
<dbReference type="EMBL" id="CP028918">
    <property type="protein sequence ID" value="AWB50370.1"/>
    <property type="molecule type" value="Genomic_DNA"/>
</dbReference>
<keyword evidence="5 6" id="KW-0663">Pyridoxal phosphate</keyword>
<keyword evidence="8" id="KW-1185">Reference proteome</keyword>
<evidence type="ECO:0000256" key="4">
    <source>
        <dbReference type="ARBA" id="ARBA00022679"/>
    </source>
</evidence>
<sequence>MLNAEVARRRDDAISRGVGMMTQIYADRALNSEIWDIEGNRYIDFAAGIAVVNTGHCHPKVMAAVTAQMAKFTHTCHQVLPYENYIRLAERLNSIVPGNFAKKTIFVTTGAEACENAVKIARIATGRNAVIAFGGGFHGRTFMGMSLTGKVEPYKKGFGAMMPDVFHVPFPMGPHGISTEDSMKGIEKLFKADLDPNRVAAIIFEPVQGEGGFYEAPTDLIRALRALCDKHGIVMIADEVQTGFARTGNLFAMEMHGVAADLTTMAKGLAGGLPLAAVTGKAELMDAANPGGLGGTYAGNPLGIAASHAVLDVIEEEQLCARANELGSRLKQRLEQIRSTSPEIIDIRGPGFMVAVEFANPANHEPDAGFTGRVRMEALKRGLILLTCGVYGNVIRFLAPITIPDAHFAEAMDILEESVAAARAA</sequence>
<dbReference type="GO" id="GO:0009448">
    <property type="term" value="P:gamma-aminobutyric acid metabolic process"/>
    <property type="evidence" value="ECO:0007669"/>
    <property type="project" value="InterPro"/>
</dbReference>
<dbReference type="GO" id="GO:0042802">
    <property type="term" value="F:identical protein binding"/>
    <property type="evidence" value="ECO:0007669"/>
    <property type="project" value="TreeGrafter"/>
</dbReference>
<evidence type="ECO:0000256" key="2">
    <source>
        <dbReference type="ARBA" id="ARBA00008954"/>
    </source>
</evidence>
<keyword evidence="3" id="KW-0032">Aminotransferase</keyword>
<dbReference type="NCBIfam" id="NF005692">
    <property type="entry name" value="PRK07495.1"/>
    <property type="match status" value="1"/>
</dbReference>
<dbReference type="SUPFAM" id="SSF53383">
    <property type="entry name" value="PLP-dependent transferases"/>
    <property type="match status" value="1"/>
</dbReference>
<dbReference type="InterPro" id="IPR015421">
    <property type="entry name" value="PyrdxlP-dep_Trfase_major"/>
</dbReference>
<dbReference type="InterPro" id="IPR050103">
    <property type="entry name" value="Class-III_PLP-dep_AT"/>
</dbReference>
<dbReference type="PIRSF" id="PIRSF000521">
    <property type="entry name" value="Transaminase_4ab_Lys_Orn"/>
    <property type="match status" value="1"/>
</dbReference>